<evidence type="ECO:0000313" key="3">
    <source>
        <dbReference type="EMBL" id="PMD38556.1"/>
    </source>
</evidence>
<dbReference type="Pfam" id="PF20237">
    <property type="entry name" value="DUF6594"/>
    <property type="match status" value="1"/>
</dbReference>
<evidence type="ECO:0000256" key="1">
    <source>
        <dbReference type="SAM" id="Phobius"/>
    </source>
</evidence>
<name>A0A2J6RJ62_HYAVF</name>
<keyword evidence="1" id="KW-0472">Membrane</keyword>
<sequence length="200" mass="21860">MPQQILGVGEKMARLEAYEEILGPDSASITVDARKKVYGSYPLGGSSENWMHRGAEESEGYQDWWSALSQRLLAAFFGGYALLVPMLIMTLSPTLITALVTTIVCVLWVATFIAIRFSTAGPTDLLGIIAAYAAVLVVFVGTSKPTETLTKGVVARIVFGVLLGSTGFAFLFCYLSLYARAIKLKIANIVYNYRWRASNR</sequence>
<dbReference type="OrthoDB" id="3546297at2759"/>
<feature type="transmembrane region" description="Helical" evidence="1">
    <location>
        <begin position="153"/>
        <end position="177"/>
    </location>
</feature>
<accession>A0A2J6RJ62</accession>
<proteinExistence type="predicted"/>
<keyword evidence="4" id="KW-1185">Reference proteome</keyword>
<keyword evidence="1" id="KW-0812">Transmembrane</keyword>
<evidence type="ECO:0000259" key="2">
    <source>
        <dbReference type="Pfam" id="PF20237"/>
    </source>
</evidence>
<dbReference type="InterPro" id="IPR046529">
    <property type="entry name" value="DUF6594"/>
</dbReference>
<organism evidence="3 4">
    <name type="scientific">Hyaloscypha variabilis (strain UAMH 11265 / GT02V1 / F)</name>
    <name type="common">Meliniomyces variabilis</name>
    <dbReference type="NCBI Taxonomy" id="1149755"/>
    <lineage>
        <taxon>Eukaryota</taxon>
        <taxon>Fungi</taxon>
        <taxon>Dikarya</taxon>
        <taxon>Ascomycota</taxon>
        <taxon>Pezizomycotina</taxon>
        <taxon>Leotiomycetes</taxon>
        <taxon>Helotiales</taxon>
        <taxon>Hyaloscyphaceae</taxon>
        <taxon>Hyaloscypha</taxon>
        <taxon>Hyaloscypha variabilis</taxon>
    </lineage>
</organism>
<dbReference type="EMBL" id="KZ613948">
    <property type="protein sequence ID" value="PMD38556.1"/>
    <property type="molecule type" value="Genomic_DNA"/>
</dbReference>
<dbReference type="Proteomes" id="UP000235786">
    <property type="component" value="Unassembled WGS sequence"/>
</dbReference>
<reference evidence="3 4" key="1">
    <citation type="submission" date="2016-04" db="EMBL/GenBank/DDBJ databases">
        <title>A degradative enzymes factory behind the ericoid mycorrhizal symbiosis.</title>
        <authorList>
            <consortium name="DOE Joint Genome Institute"/>
            <person name="Martino E."/>
            <person name="Morin E."/>
            <person name="Grelet G."/>
            <person name="Kuo A."/>
            <person name="Kohler A."/>
            <person name="Daghino S."/>
            <person name="Barry K."/>
            <person name="Choi C."/>
            <person name="Cichocki N."/>
            <person name="Clum A."/>
            <person name="Copeland A."/>
            <person name="Hainaut M."/>
            <person name="Haridas S."/>
            <person name="Labutti K."/>
            <person name="Lindquist E."/>
            <person name="Lipzen A."/>
            <person name="Khouja H.-R."/>
            <person name="Murat C."/>
            <person name="Ohm R."/>
            <person name="Olson A."/>
            <person name="Spatafora J."/>
            <person name="Veneault-Fourrey C."/>
            <person name="Henrissat B."/>
            <person name="Grigoriev I."/>
            <person name="Martin F."/>
            <person name="Perotto S."/>
        </authorList>
    </citation>
    <scope>NUCLEOTIDE SEQUENCE [LARGE SCALE GENOMIC DNA]</scope>
    <source>
        <strain evidence="3 4">F</strain>
    </source>
</reference>
<gene>
    <name evidence="3" type="ORF">L207DRAFT_568179</name>
</gene>
<evidence type="ECO:0000313" key="4">
    <source>
        <dbReference type="Proteomes" id="UP000235786"/>
    </source>
</evidence>
<protein>
    <recommendedName>
        <fullName evidence="2">DUF6594 domain-containing protein</fullName>
    </recommendedName>
</protein>
<feature type="transmembrane region" description="Helical" evidence="1">
    <location>
        <begin position="72"/>
        <end position="89"/>
    </location>
</feature>
<feature type="domain" description="DUF6594" evidence="2">
    <location>
        <begin position="56"/>
        <end position="137"/>
    </location>
</feature>
<feature type="transmembrane region" description="Helical" evidence="1">
    <location>
        <begin position="95"/>
        <end position="115"/>
    </location>
</feature>
<keyword evidence="1" id="KW-1133">Transmembrane helix</keyword>
<feature type="transmembrane region" description="Helical" evidence="1">
    <location>
        <begin position="122"/>
        <end position="141"/>
    </location>
</feature>
<dbReference type="AlphaFoldDB" id="A0A2J6RJ62"/>